<reference evidence="7" key="1">
    <citation type="submission" date="2020-08" db="EMBL/GenBank/DDBJ databases">
        <title>Multicomponent nature underlies the extraordinary mechanical properties of spider dragline silk.</title>
        <authorList>
            <person name="Kono N."/>
            <person name="Nakamura H."/>
            <person name="Mori M."/>
            <person name="Yoshida Y."/>
            <person name="Ohtoshi R."/>
            <person name="Malay A.D."/>
            <person name="Moran D.A.P."/>
            <person name="Tomita M."/>
            <person name="Numata K."/>
            <person name="Arakawa K."/>
        </authorList>
    </citation>
    <scope>NUCLEOTIDE SEQUENCE</scope>
</reference>
<proteinExistence type="predicted"/>
<dbReference type="GO" id="GO:0006511">
    <property type="term" value="P:ubiquitin-dependent protein catabolic process"/>
    <property type="evidence" value="ECO:0007669"/>
    <property type="project" value="TreeGrafter"/>
</dbReference>
<dbReference type="AlphaFoldDB" id="A0A8X6Y539"/>
<keyword evidence="5" id="KW-1133">Transmembrane helix</keyword>
<organism evidence="7 8">
    <name type="scientific">Trichonephila inaurata madagascariensis</name>
    <dbReference type="NCBI Taxonomy" id="2747483"/>
    <lineage>
        <taxon>Eukaryota</taxon>
        <taxon>Metazoa</taxon>
        <taxon>Ecdysozoa</taxon>
        <taxon>Arthropoda</taxon>
        <taxon>Chelicerata</taxon>
        <taxon>Arachnida</taxon>
        <taxon>Araneae</taxon>
        <taxon>Araneomorphae</taxon>
        <taxon>Entelegynae</taxon>
        <taxon>Araneoidea</taxon>
        <taxon>Nephilidae</taxon>
        <taxon>Trichonephila</taxon>
        <taxon>Trichonephila inaurata</taxon>
    </lineage>
</organism>
<dbReference type="GO" id="GO:0005634">
    <property type="term" value="C:nucleus"/>
    <property type="evidence" value="ECO:0007669"/>
    <property type="project" value="TreeGrafter"/>
</dbReference>
<feature type="domain" description="RING-type" evidence="6">
    <location>
        <begin position="202"/>
        <end position="244"/>
    </location>
</feature>
<evidence type="ECO:0000259" key="6">
    <source>
        <dbReference type="PROSITE" id="PS50089"/>
    </source>
</evidence>
<dbReference type="InterPro" id="IPR013083">
    <property type="entry name" value="Znf_RING/FYVE/PHD"/>
</dbReference>
<evidence type="ECO:0000256" key="4">
    <source>
        <dbReference type="PROSITE-ProRule" id="PRU00175"/>
    </source>
</evidence>
<dbReference type="GO" id="GO:0008270">
    <property type="term" value="F:zinc ion binding"/>
    <property type="evidence" value="ECO:0007669"/>
    <property type="project" value="UniProtKB-KW"/>
</dbReference>
<protein>
    <submittedName>
        <fullName evidence="7">E3 ubiquitin-protein ligase RNF13</fullName>
    </submittedName>
</protein>
<feature type="transmembrane region" description="Helical" evidence="5">
    <location>
        <begin position="71"/>
        <end position="97"/>
    </location>
</feature>
<name>A0A8X6Y539_9ARAC</name>
<evidence type="ECO:0000256" key="5">
    <source>
        <dbReference type="SAM" id="Phobius"/>
    </source>
</evidence>
<feature type="transmembrane region" description="Helical" evidence="5">
    <location>
        <begin position="145"/>
        <end position="169"/>
    </location>
</feature>
<dbReference type="Pfam" id="PF13639">
    <property type="entry name" value="zf-RING_2"/>
    <property type="match status" value="1"/>
</dbReference>
<evidence type="ECO:0000256" key="2">
    <source>
        <dbReference type="ARBA" id="ARBA00022771"/>
    </source>
</evidence>
<keyword evidence="2 4" id="KW-0863">Zinc-finger</keyword>
<evidence type="ECO:0000256" key="1">
    <source>
        <dbReference type="ARBA" id="ARBA00022723"/>
    </source>
</evidence>
<keyword evidence="8" id="KW-1185">Reference proteome</keyword>
<dbReference type="PANTHER" id="PTHR45931">
    <property type="entry name" value="SI:CH211-59O9.10"/>
    <property type="match status" value="1"/>
</dbReference>
<dbReference type="SMART" id="SM00184">
    <property type="entry name" value="RING"/>
    <property type="match status" value="1"/>
</dbReference>
<dbReference type="PROSITE" id="PS50089">
    <property type="entry name" value="ZF_RING_2"/>
    <property type="match status" value="1"/>
</dbReference>
<keyword evidence="5" id="KW-0812">Transmembrane</keyword>
<dbReference type="EMBL" id="BMAV01015719">
    <property type="protein sequence ID" value="GFY65843.1"/>
    <property type="molecule type" value="Genomic_DNA"/>
</dbReference>
<comment type="caution">
    <text evidence="7">The sequence shown here is derived from an EMBL/GenBank/DDBJ whole genome shotgun (WGS) entry which is preliminary data.</text>
</comment>
<dbReference type="InterPro" id="IPR001841">
    <property type="entry name" value="Znf_RING"/>
</dbReference>
<evidence type="ECO:0000313" key="7">
    <source>
        <dbReference type="EMBL" id="GFY65843.1"/>
    </source>
</evidence>
<keyword evidence="1" id="KW-0479">Metal-binding</keyword>
<accession>A0A8X6Y539</accession>
<keyword evidence="3" id="KW-0862">Zinc</keyword>
<gene>
    <name evidence="7" type="primary">RNF13</name>
    <name evidence="7" type="ORF">TNIN_240772</name>
</gene>
<dbReference type="Gene3D" id="3.30.40.10">
    <property type="entry name" value="Zinc/RING finger domain, C3HC4 (zinc finger)"/>
    <property type="match status" value="1"/>
</dbReference>
<dbReference type="PANTHER" id="PTHR45931:SF20">
    <property type="entry name" value="RING-TYPE E3 UBIQUITIN TRANSFERASE"/>
    <property type="match status" value="1"/>
</dbReference>
<evidence type="ECO:0000313" key="8">
    <source>
        <dbReference type="Proteomes" id="UP000886998"/>
    </source>
</evidence>
<keyword evidence="5" id="KW-0472">Membrane</keyword>
<dbReference type="SUPFAM" id="SSF57850">
    <property type="entry name" value="RING/U-box"/>
    <property type="match status" value="1"/>
</dbReference>
<sequence>MKVKNSELAGYSVAIIYTLRGKDDALLTHQHGFISNISAVTIRTSSGIIIKENYLYTYDKRYRALIYPKNLFDFMTFLLLFVIVSGIFLVIMLAFLYNPTKNDESNTTALIGGTLVNSKADLHVFWILLKPNISHTIRLVLTTKYLLLLTTVLFLVIFFGVPLGIVRFVQQAQSNRNSRLDTQHLSQLQVSTFKKGDPYETCAICLDDFKNKEKLRILPCLHGYHVKCIDPWLTKNKRVCPICKQRVVVLGESSRNDIDSDGESRRETTPLLQNANIPTSFASYQSVSDNAAVSSSYSQNRNTLGEFNS</sequence>
<evidence type="ECO:0000256" key="3">
    <source>
        <dbReference type="ARBA" id="ARBA00022833"/>
    </source>
</evidence>
<dbReference type="Proteomes" id="UP000886998">
    <property type="component" value="Unassembled WGS sequence"/>
</dbReference>
<dbReference type="InterPro" id="IPR051834">
    <property type="entry name" value="RING_finger_E3_ligase"/>
</dbReference>
<dbReference type="OrthoDB" id="8062037at2759"/>
<dbReference type="FunFam" id="3.30.40.10:FF:000824">
    <property type="entry name" value="E3 ubiquitin-protein ligase RNF13"/>
    <property type="match status" value="1"/>
</dbReference>
<dbReference type="GO" id="GO:0061630">
    <property type="term" value="F:ubiquitin protein ligase activity"/>
    <property type="evidence" value="ECO:0007669"/>
    <property type="project" value="TreeGrafter"/>
</dbReference>